<organism evidence="1 2">
    <name type="scientific">Dermatophagoides farinae</name>
    <name type="common">American house dust mite</name>
    <dbReference type="NCBI Taxonomy" id="6954"/>
    <lineage>
        <taxon>Eukaryota</taxon>
        <taxon>Metazoa</taxon>
        <taxon>Ecdysozoa</taxon>
        <taxon>Arthropoda</taxon>
        <taxon>Chelicerata</taxon>
        <taxon>Arachnida</taxon>
        <taxon>Acari</taxon>
        <taxon>Acariformes</taxon>
        <taxon>Sarcoptiformes</taxon>
        <taxon>Astigmata</taxon>
        <taxon>Psoroptidia</taxon>
        <taxon>Analgoidea</taxon>
        <taxon>Pyroglyphidae</taxon>
        <taxon>Dermatophagoidinae</taxon>
        <taxon>Dermatophagoides</taxon>
    </lineage>
</organism>
<reference evidence="1" key="1">
    <citation type="submission" date="2013-05" db="EMBL/GenBank/DDBJ databases">
        <authorList>
            <person name="Yim A.K.Y."/>
            <person name="Chan T.F."/>
            <person name="Ji K.M."/>
            <person name="Liu X.Y."/>
            <person name="Zhou J.W."/>
            <person name="Li R.Q."/>
            <person name="Yang K.Y."/>
            <person name="Li J."/>
            <person name="Li M."/>
            <person name="Law P.T.W."/>
            <person name="Wu Y.L."/>
            <person name="Cai Z.L."/>
            <person name="Qin H."/>
            <person name="Bao Y."/>
            <person name="Leung R.K.K."/>
            <person name="Ng P.K.S."/>
            <person name="Zou J."/>
            <person name="Zhong X.J."/>
            <person name="Ran P.X."/>
            <person name="Zhong N.S."/>
            <person name="Liu Z.G."/>
            <person name="Tsui S.K.W."/>
        </authorList>
    </citation>
    <scope>NUCLEOTIDE SEQUENCE</scope>
    <source>
        <strain evidence="1">Derf</strain>
        <tissue evidence="1">Whole organism</tissue>
    </source>
</reference>
<evidence type="ECO:0000313" key="2">
    <source>
        <dbReference type="Proteomes" id="UP000790347"/>
    </source>
</evidence>
<comment type="caution">
    <text evidence="1">The sequence shown here is derived from an EMBL/GenBank/DDBJ whole genome shotgun (WGS) entry which is preliminary data.</text>
</comment>
<dbReference type="EMBL" id="ASGP02000001">
    <property type="protein sequence ID" value="KAH9527651.1"/>
    <property type="molecule type" value="Genomic_DNA"/>
</dbReference>
<sequence length="67" mass="7761">MYILFRFGHDHGSGTNSKDRLHIYIYRPASKLFVKHIGINPIILSTASNYNLLMSFYLNQMKTDAII</sequence>
<gene>
    <name evidence="1" type="ORF">DERF_001658</name>
</gene>
<dbReference type="Proteomes" id="UP000790347">
    <property type="component" value="Unassembled WGS sequence"/>
</dbReference>
<reference evidence="1" key="2">
    <citation type="journal article" date="2022" name="Res Sq">
        <title>Comparative Genomics Reveals Insights into the Divergent Evolution of Astigmatic Mites and Household Pest Adaptations.</title>
        <authorList>
            <person name="Xiong Q."/>
            <person name="Wan A.T.-Y."/>
            <person name="Liu X.-Y."/>
            <person name="Fung C.S.-H."/>
            <person name="Xiao X."/>
            <person name="Malainual N."/>
            <person name="Hou J."/>
            <person name="Wang L."/>
            <person name="Wang M."/>
            <person name="Yang K."/>
            <person name="Cui Y."/>
            <person name="Leung E."/>
            <person name="Nong W."/>
            <person name="Shin S.-K."/>
            <person name="Au S."/>
            <person name="Jeong K.Y."/>
            <person name="Chew F.T."/>
            <person name="Hui J."/>
            <person name="Leung T.F."/>
            <person name="Tungtrongchitr A."/>
            <person name="Zhong N."/>
            <person name="Liu Z."/>
            <person name="Tsui S."/>
        </authorList>
    </citation>
    <scope>NUCLEOTIDE SEQUENCE</scope>
    <source>
        <strain evidence="1">Derf</strain>
        <tissue evidence="1">Whole organism</tissue>
    </source>
</reference>
<protein>
    <submittedName>
        <fullName evidence="1">Uncharacterized protein</fullName>
    </submittedName>
</protein>
<keyword evidence="2" id="KW-1185">Reference proteome</keyword>
<dbReference type="AlphaFoldDB" id="A0A922L8V3"/>
<proteinExistence type="predicted"/>
<evidence type="ECO:0000313" key="1">
    <source>
        <dbReference type="EMBL" id="KAH9527651.1"/>
    </source>
</evidence>
<accession>A0A922L8V3</accession>
<name>A0A922L8V3_DERFA</name>